<gene>
    <name evidence="2" type="ORF">ACFQE0_13945</name>
</gene>
<dbReference type="RefSeq" id="WP_378970596.1">
    <property type="nucleotide sequence ID" value="NZ_JBHSWN010000001.1"/>
</dbReference>
<evidence type="ECO:0000313" key="2">
    <source>
        <dbReference type="EMBL" id="MFC6790612.1"/>
    </source>
</evidence>
<reference evidence="3" key="1">
    <citation type="journal article" date="2019" name="Int. J. Syst. Evol. Microbiol.">
        <title>The Global Catalogue of Microorganisms (GCM) 10K type strain sequencing project: providing services to taxonomists for standard genome sequencing and annotation.</title>
        <authorList>
            <consortium name="The Broad Institute Genomics Platform"/>
            <consortium name="The Broad Institute Genome Sequencing Center for Infectious Disease"/>
            <person name="Wu L."/>
            <person name="Ma J."/>
        </authorList>
    </citation>
    <scope>NUCLEOTIDE SEQUENCE [LARGE SCALE GENOMIC DNA]</scope>
    <source>
        <strain evidence="3">CCUG 48316</strain>
    </source>
</reference>
<evidence type="ECO:0000259" key="1">
    <source>
        <dbReference type="Pfam" id="PF11195"/>
    </source>
</evidence>
<dbReference type="Pfam" id="PF11195">
    <property type="entry name" value="Tad2-like"/>
    <property type="match status" value="1"/>
</dbReference>
<dbReference type="Proteomes" id="UP001596292">
    <property type="component" value="Unassembled WGS sequence"/>
</dbReference>
<evidence type="ECO:0000313" key="3">
    <source>
        <dbReference type="Proteomes" id="UP001596292"/>
    </source>
</evidence>
<name>A0ABW2BJL6_9HYPH</name>
<accession>A0ABW2BJL6</accession>
<dbReference type="InterPro" id="IPR021361">
    <property type="entry name" value="Tad2-like_dom"/>
</dbReference>
<sequence length="177" mass="18945">MPHFTKKPVTVEAVQFHKLGDHPAVEASFGEGFVVEGRQGFVGVQPGDWIITEANSGGFYPCKPDVFEANYAPALADGGSGLSFGVALIALKAGERVCRAGWNGKGMWLALSGPLEGREIAFENFWSKPCSEFARRNGGSATVLPCINMKTASGEILMGWLASQTDMLADDWMVVSD</sequence>
<comment type="caution">
    <text evidence="2">The sequence shown here is derived from an EMBL/GenBank/DDBJ whole genome shotgun (WGS) entry which is preliminary data.</text>
</comment>
<protein>
    <submittedName>
        <fullName evidence="2">DUF2829 domain-containing protein</fullName>
    </submittedName>
</protein>
<dbReference type="EMBL" id="JBHSWN010000001">
    <property type="protein sequence ID" value="MFC6790612.1"/>
    <property type="molecule type" value="Genomic_DNA"/>
</dbReference>
<proteinExistence type="predicted"/>
<keyword evidence="3" id="KW-1185">Reference proteome</keyword>
<feature type="domain" description="Thoeris anti-defense 2-like" evidence="1">
    <location>
        <begin position="83"/>
        <end position="175"/>
    </location>
</feature>
<organism evidence="2 3">
    <name type="scientific">Methylobacterium komagatae</name>
    <dbReference type="NCBI Taxonomy" id="374425"/>
    <lineage>
        <taxon>Bacteria</taxon>
        <taxon>Pseudomonadati</taxon>
        <taxon>Pseudomonadota</taxon>
        <taxon>Alphaproteobacteria</taxon>
        <taxon>Hyphomicrobiales</taxon>
        <taxon>Methylobacteriaceae</taxon>
        <taxon>Methylobacterium</taxon>
    </lineage>
</organism>